<dbReference type="RefSeq" id="WP_005992196.1">
    <property type="nucleotide sequence ID" value="NZ_AECZ01000006.1"/>
</dbReference>
<accession>E1JUH6</accession>
<evidence type="ECO:0000313" key="6">
    <source>
        <dbReference type="EMBL" id="EFL52106.1"/>
    </source>
</evidence>
<keyword evidence="4 5" id="KW-0472">Membrane</keyword>
<evidence type="ECO:0000313" key="7">
    <source>
        <dbReference type="Proteomes" id="UP000006250"/>
    </source>
</evidence>
<feature type="transmembrane region" description="Helical" evidence="5">
    <location>
        <begin position="7"/>
        <end position="38"/>
    </location>
</feature>
<dbReference type="AlphaFoldDB" id="E1JUH6"/>
<reference evidence="6 7" key="1">
    <citation type="submission" date="2010-08" db="EMBL/GenBank/DDBJ databases">
        <title>The draft genome of Desulfovibrio fructosovorans JJ.</title>
        <authorList>
            <consortium name="US DOE Joint Genome Institute (JGI-PGF)"/>
            <person name="Lucas S."/>
            <person name="Copeland A."/>
            <person name="Lapidus A."/>
            <person name="Cheng J.-F."/>
            <person name="Bruce D."/>
            <person name="Goodwin L."/>
            <person name="Pitluck S."/>
            <person name="Land M.L."/>
            <person name="Hauser L."/>
            <person name="Chang Y.-J."/>
            <person name="Jeffries C."/>
            <person name="Wall J.D."/>
            <person name="Stahl D.A."/>
            <person name="Arkin A.P."/>
            <person name="Dehal P."/>
            <person name="Stolyar S.M."/>
            <person name="Hazen T.C."/>
            <person name="Woyke T.J."/>
        </authorList>
    </citation>
    <scope>NUCLEOTIDE SEQUENCE [LARGE SCALE GENOMIC DNA]</scope>
    <source>
        <strain evidence="6 7">JJ</strain>
    </source>
</reference>
<gene>
    <name evidence="6" type="ORF">DesfrDRAFT_1275</name>
</gene>
<sequence length="267" mass="27956">MPSLSFWLAYLAFGCAAGIIAGLLGVGGGIVVVPALYFLFTAQGLPSEHIMQMALGTSLATIVFTSVASFRAHDKRGAVRWDIFKSITPGILIGSFLGAWVAAQLSTKFLKGFFVVFLYYVSIQMILNIKPKPSRHIPGTAGMFTTGGGVGLISNMVGIGGGTITVPFMTWCNIPIHVAVGTASAIGFPIAAAGVIGYIANGLGKADLPGMSIGYIYLPALIGIVATSMLTAKYGAKLAHALPVGTLKRVFALFLLAMATRMLWSMF</sequence>
<evidence type="ECO:0000256" key="4">
    <source>
        <dbReference type="ARBA" id="ARBA00023136"/>
    </source>
</evidence>
<feature type="transmembrane region" description="Helical" evidence="5">
    <location>
        <begin position="83"/>
        <end position="103"/>
    </location>
</feature>
<protein>
    <recommendedName>
        <fullName evidence="5">Probable membrane transporter protein</fullName>
    </recommendedName>
</protein>
<dbReference type="eggNOG" id="COG0730">
    <property type="taxonomic scope" value="Bacteria"/>
</dbReference>
<evidence type="ECO:0000256" key="2">
    <source>
        <dbReference type="ARBA" id="ARBA00022692"/>
    </source>
</evidence>
<dbReference type="Proteomes" id="UP000006250">
    <property type="component" value="Unassembled WGS sequence"/>
</dbReference>
<proteinExistence type="inferred from homology"/>
<dbReference type="PANTHER" id="PTHR43483">
    <property type="entry name" value="MEMBRANE TRANSPORTER PROTEIN HI_0806-RELATED"/>
    <property type="match status" value="1"/>
</dbReference>
<dbReference type="PANTHER" id="PTHR43483:SF3">
    <property type="entry name" value="MEMBRANE TRANSPORTER PROTEIN HI_0806-RELATED"/>
    <property type="match status" value="1"/>
</dbReference>
<comment type="caution">
    <text evidence="6">The sequence shown here is derived from an EMBL/GenBank/DDBJ whole genome shotgun (WGS) entry which is preliminary data.</text>
</comment>
<keyword evidence="2 5" id="KW-0812">Transmembrane</keyword>
<feature type="transmembrane region" description="Helical" evidence="5">
    <location>
        <begin position="176"/>
        <end position="200"/>
    </location>
</feature>
<feature type="transmembrane region" description="Helical" evidence="5">
    <location>
        <begin position="109"/>
        <end position="129"/>
    </location>
</feature>
<feature type="transmembrane region" description="Helical" evidence="5">
    <location>
        <begin position="246"/>
        <end position="264"/>
    </location>
</feature>
<keyword evidence="7" id="KW-1185">Reference proteome</keyword>
<dbReference type="EMBL" id="AECZ01000006">
    <property type="protein sequence ID" value="EFL52106.1"/>
    <property type="molecule type" value="Genomic_DNA"/>
</dbReference>
<dbReference type="GO" id="GO:0005886">
    <property type="term" value="C:plasma membrane"/>
    <property type="evidence" value="ECO:0007669"/>
    <property type="project" value="UniProtKB-SubCell"/>
</dbReference>
<comment type="subcellular location">
    <subcellularLocation>
        <location evidence="5">Cell membrane</location>
        <topology evidence="5">Multi-pass membrane protein</topology>
    </subcellularLocation>
    <subcellularLocation>
        <location evidence="1">Membrane</location>
        <topology evidence="1">Multi-pass membrane protein</topology>
    </subcellularLocation>
</comment>
<feature type="transmembrane region" description="Helical" evidence="5">
    <location>
        <begin position="212"/>
        <end position="234"/>
    </location>
</feature>
<evidence type="ECO:0000256" key="5">
    <source>
        <dbReference type="RuleBase" id="RU363041"/>
    </source>
</evidence>
<dbReference type="STRING" id="596151.DesfrDRAFT_1275"/>
<feature type="transmembrane region" description="Helical" evidence="5">
    <location>
        <begin position="50"/>
        <end position="71"/>
    </location>
</feature>
<feature type="transmembrane region" description="Helical" evidence="5">
    <location>
        <begin position="141"/>
        <end position="164"/>
    </location>
</feature>
<keyword evidence="5" id="KW-1003">Cell membrane</keyword>
<comment type="similarity">
    <text evidence="5">Belongs to the 4-toluene sulfonate uptake permease (TSUP) (TC 2.A.102) family.</text>
</comment>
<keyword evidence="3 5" id="KW-1133">Transmembrane helix</keyword>
<dbReference type="InterPro" id="IPR002781">
    <property type="entry name" value="TM_pro_TauE-like"/>
</dbReference>
<dbReference type="OrthoDB" id="457670at2"/>
<dbReference type="Pfam" id="PF01925">
    <property type="entry name" value="TauE"/>
    <property type="match status" value="1"/>
</dbReference>
<name>E1JUH6_SOLFR</name>
<organism evidence="6 7">
    <name type="scientific">Solidesulfovibrio fructosivorans JJ]</name>
    <dbReference type="NCBI Taxonomy" id="596151"/>
    <lineage>
        <taxon>Bacteria</taxon>
        <taxon>Pseudomonadati</taxon>
        <taxon>Thermodesulfobacteriota</taxon>
        <taxon>Desulfovibrionia</taxon>
        <taxon>Desulfovibrionales</taxon>
        <taxon>Desulfovibrionaceae</taxon>
        <taxon>Solidesulfovibrio</taxon>
    </lineage>
</organism>
<evidence type="ECO:0000256" key="3">
    <source>
        <dbReference type="ARBA" id="ARBA00022989"/>
    </source>
</evidence>
<evidence type="ECO:0000256" key="1">
    <source>
        <dbReference type="ARBA" id="ARBA00004141"/>
    </source>
</evidence>